<dbReference type="InterPro" id="IPR036047">
    <property type="entry name" value="F-box-like_dom_sf"/>
</dbReference>
<dbReference type="InterPro" id="IPR006566">
    <property type="entry name" value="FBD"/>
</dbReference>
<dbReference type="Pfam" id="PF08387">
    <property type="entry name" value="FBD"/>
    <property type="match status" value="1"/>
</dbReference>
<dbReference type="PANTHER" id="PTHR31900:SF33">
    <property type="entry name" value="PROTEIN WITH RNI-LIKE_FBD-LIKE DOMAIN"/>
    <property type="match status" value="1"/>
</dbReference>
<dbReference type="InterPro" id="IPR050232">
    <property type="entry name" value="FBL13/AtMIF1-like"/>
</dbReference>
<name>A0A6D2LCJ6_9BRAS</name>
<dbReference type="Proteomes" id="UP000467841">
    <property type="component" value="Unassembled WGS sequence"/>
</dbReference>
<keyword evidence="3" id="KW-1185">Reference proteome</keyword>
<comment type="caution">
    <text evidence="2">The sequence shown here is derived from an EMBL/GenBank/DDBJ whole genome shotgun (WGS) entry which is preliminary data.</text>
</comment>
<dbReference type="OrthoDB" id="1298252at2759"/>
<dbReference type="InterPro" id="IPR055411">
    <property type="entry name" value="LRR_FXL15/At3g58940/PEG3-like"/>
</dbReference>
<dbReference type="SMART" id="SM00579">
    <property type="entry name" value="FBD"/>
    <property type="match status" value="1"/>
</dbReference>
<gene>
    <name evidence="2" type="ORF">MERR_LOCUS49252</name>
</gene>
<dbReference type="SUPFAM" id="SSF81383">
    <property type="entry name" value="F-box domain"/>
    <property type="match status" value="1"/>
</dbReference>
<dbReference type="CDD" id="cd22160">
    <property type="entry name" value="F-box_AtFBL13-like"/>
    <property type="match status" value="1"/>
</dbReference>
<feature type="domain" description="F-box" evidence="1">
    <location>
        <begin position="25"/>
        <end position="75"/>
    </location>
</feature>
<dbReference type="Gene3D" id="3.80.10.10">
    <property type="entry name" value="Ribonuclease Inhibitor"/>
    <property type="match status" value="1"/>
</dbReference>
<dbReference type="AlphaFoldDB" id="A0A6D2LCJ6"/>
<reference evidence="2" key="1">
    <citation type="submission" date="2020-01" db="EMBL/GenBank/DDBJ databases">
        <authorList>
            <person name="Mishra B."/>
        </authorList>
    </citation>
    <scope>NUCLEOTIDE SEQUENCE [LARGE SCALE GENOMIC DNA]</scope>
</reference>
<dbReference type="PANTHER" id="PTHR31900">
    <property type="entry name" value="F-BOX/RNI SUPERFAMILY PROTEIN-RELATED"/>
    <property type="match status" value="1"/>
</dbReference>
<dbReference type="InterPro" id="IPR001810">
    <property type="entry name" value="F-box_dom"/>
</dbReference>
<evidence type="ECO:0000313" key="2">
    <source>
        <dbReference type="EMBL" id="CAA7062016.1"/>
    </source>
</evidence>
<dbReference type="SUPFAM" id="SSF52047">
    <property type="entry name" value="RNI-like"/>
    <property type="match status" value="1"/>
</dbReference>
<dbReference type="PROSITE" id="PS50181">
    <property type="entry name" value="FBOX"/>
    <property type="match status" value="1"/>
</dbReference>
<dbReference type="Gene3D" id="1.20.1280.50">
    <property type="match status" value="1"/>
</dbReference>
<dbReference type="Pfam" id="PF24758">
    <property type="entry name" value="LRR_At5g56370"/>
    <property type="match status" value="1"/>
</dbReference>
<dbReference type="EMBL" id="CACVBM020001917">
    <property type="protein sequence ID" value="CAA7062016.1"/>
    <property type="molecule type" value="Genomic_DNA"/>
</dbReference>
<sequence>MPFYLFESILGRDAIKRLGDETGKVDRLSSLPDSLLDEILLNLPTKDVVRTSVLSSRWRNQWRFVPRLDLDYKDFSEFDAFVSFVDSFLGFNSESCLPSVRLKYGKPEPDPDPDAAIIRRWINILVKRKVKHLHVLDRSWNNTDRLHIPPTVYTCESLVTLKLQSVLLANPPELISLPCLKVIELEYVECGNDSLAFQVLISGCPVLESLVIGRSLCDDTQVLRVLSKSLLSFTHTADSDDTVEDLTVAIDAPKLEYLRLSDHRVASFILNNLVSLVKADIDIVFDLTSGKVFDPNDLQKRSMIRKFLVGISNVNDLTISSSTLEVIYDYSRCEQLPLYRNLSFLRVEFGDYQWEMLPVFLESCPNLKSLVVGSHYDQVEGNDILFEPRSYLSSLEYVEIQRPLKGEAKEMELVSYLLEYSKILKNLTLCLDDSIKNEESVILREILNIPRLSSSCQVVVL</sequence>
<proteinExistence type="predicted"/>
<protein>
    <recommendedName>
        <fullName evidence="1">F-box domain-containing protein</fullName>
    </recommendedName>
</protein>
<accession>A0A6D2LCJ6</accession>
<evidence type="ECO:0000313" key="3">
    <source>
        <dbReference type="Proteomes" id="UP000467841"/>
    </source>
</evidence>
<dbReference type="InterPro" id="IPR032675">
    <property type="entry name" value="LRR_dom_sf"/>
</dbReference>
<dbReference type="SMART" id="SM00256">
    <property type="entry name" value="FBOX"/>
    <property type="match status" value="1"/>
</dbReference>
<organism evidence="2 3">
    <name type="scientific">Microthlaspi erraticum</name>
    <dbReference type="NCBI Taxonomy" id="1685480"/>
    <lineage>
        <taxon>Eukaryota</taxon>
        <taxon>Viridiplantae</taxon>
        <taxon>Streptophyta</taxon>
        <taxon>Embryophyta</taxon>
        <taxon>Tracheophyta</taxon>
        <taxon>Spermatophyta</taxon>
        <taxon>Magnoliopsida</taxon>
        <taxon>eudicotyledons</taxon>
        <taxon>Gunneridae</taxon>
        <taxon>Pentapetalae</taxon>
        <taxon>rosids</taxon>
        <taxon>malvids</taxon>
        <taxon>Brassicales</taxon>
        <taxon>Brassicaceae</taxon>
        <taxon>Coluteocarpeae</taxon>
        <taxon>Microthlaspi</taxon>
    </lineage>
</organism>
<dbReference type="Pfam" id="PF00646">
    <property type="entry name" value="F-box"/>
    <property type="match status" value="1"/>
</dbReference>
<evidence type="ECO:0000259" key="1">
    <source>
        <dbReference type="PROSITE" id="PS50181"/>
    </source>
</evidence>
<dbReference type="InterPro" id="IPR053781">
    <property type="entry name" value="F-box_AtFBL13-like"/>
</dbReference>